<dbReference type="PANTHER" id="PTHR11364">
    <property type="entry name" value="THIOSULFATE SULFERTANSFERASE"/>
    <property type="match status" value="1"/>
</dbReference>
<gene>
    <name evidence="4" type="ORF">E5163_02015</name>
</gene>
<accession>A0A4S2H2W4</accession>
<feature type="domain" description="Rhodanese" evidence="3">
    <location>
        <begin position="12"/>
        <end position="128"/>
    </location>
</feature>
<evidence type="ECO:0000256" key="1">
    <source>
        <dbReference type="ARBA" id="ARBA00022679"/>
    </source>
</evidence>
<keyword evidence="2" id="KW-0677">Repeat</keyword>
<dbReference type="PROSITE" id="PS50206">
    <property type="entry name" value="RHODANESE_3"/>
    <property type="match status" value="2"/>
</dbReference>
<dbReference type="InterPro" id="IPR045078">
    <property type="entry name" value="TST/MPST-like"/>
</dbReference>
<dbReference type="OrthoDB" id="9781034at2"/>
<comment type="caution">
    <text evidence="4">The sequence shown here is derived from an EMBL/GenBank/DDBJ whole genome shotgun (WGS) entry which is preliminary data.</text>
</comment>
<dbReference type="Pfam" id="PF00581">
    <property type="entry name" value="Rhodanese"/>
    <property type="match status" value="2"/>
</dbReference>
<protein>
    <submittedName>
        <fullName evidence="4">Sulfurtransferase</fullName>
    </submittedName>
</protein>
<dbReference type="AlphaFoldDB" id="A0A4S2H2W4"/>
<dbReference type="SUPFAM" id="SSF52821">
    <property type="entry name" value="Rhodanese/Cell cycle control phosphatase"/>
    <property type="match status" value="2"/>
</dbReference>
<evidence type="ECO:0000313" key="5">
    <source>
        <dbReference type="Proteomes" id="UP000308054"/>
    </source>
</evidence>
<feature type="domain" description="Rhodanese" evidence="3">
    <location>
        <begin position="161"/>
        <end position="273"/>
    </location>
</feature>
<name>A0A4S2H2W4_9PROT</name>
<dbReference type="CDD" id="cd01448">
    <property type="entry name" value="TST_Repeat_1"/>
    <property type="match status" value="1"/>
</dbReference>
<dbReference type="GO" id="GO:0004792">
    <property type="term" value="F:thiosulfate-cyanide sulfurtransferase activity"/>
    <property type="evidence" value="ECO:0007669"/>
    <property type="project" value="TreeGrafter"/>
</dbReference>
<sequence length="276" mass="29395">MAKVLISPDEAAACDAVFVDATWFMPGAGRTGQEAFAEQRIPGAVFFDIDEIADPTSALPHMAPGAACFSRWLAENALDAGARFVVYDQNGFLASARAWWTFARFGLDVRLLDGGLEAWRAAGRALETELPPAIERSAPRMPVLFVRDDAVSWADVLHHVERGDAVIVDARPAGRFAGTDPEPRPGLASGHIPGSVSLPFRSVIAEDGRMKTGEALEAVLPVADRAHRVITTCGSGVTAAILHAAFTQAGFTDLRLYDGSWTEWAGRGDLPVVTGG</sequence>
<dbReference type="CDD" id="cd01449">
    <property type="entry name" value="TST_Repeat_2"/>
    <property type="match status" value="1"/>
</dbReference>
<dbReference type="EMBL" id="SRXW01000001">
    <property type="protein sequence ID" value="TGY89937.1"/>
    <property type="molecule type" value="Genomic_DNA"/>
</dbReference>
<evidence type="ECO:0000256" key="2">
    <source>
        <dbReference type="ARBA" id="ARBA00022737"/>
    </source>
</evidence>
<dbReference type="SMART" id="SM00450">
    <property type="entry name" value="RHOD"/>
    <property type="match status" value="2"/>
</dbReference>
<keyword evidence="5" id="KW-1185">Reference proteome</keyword>
<evidence type="ECO:0000259" key="3">
    <source>
        <dbReference type="PROSITE" id="PS50206"/>
    </source>
</evidence>
<dbReference type="Gene3D" id="3.40.250.10">
    <property type="entry name" value="Rhodanese-like domain"/>
    <property type="match status" value="2"/>
</dbReference>
<keyword evidence="1 4" id="KW-0808">Transferase</keyword>
<evidence type="ECO:0000313" key="4">
    <source>
        <dbReference type="EMBL" id="TGY89937.1"/>
    </source>
</evidence>
<proteinExistence type="predicted"/>
<dbReference type="Proteomes" id="UP000308054">
    <property type="component" value="Unassembled WGS sequence"/>
</dbReference>
<dbReference type="InterPro" id="IPR001763">
    <property type="entry name" value="Rhodanese-like_dom"/>
</dbReference>
<reference evidence="4 5" key="1">
    <citation type="journal article" date="2017" name="Int. J. Syst. Evol. Microbiol.">
        <title>Marinicauda algicola sp. nov., isolated from a marine red alga Rhodosorus marinus.</title>
        <authorList>
            <person name="Jeong S.E."/>
            <person name="Jeon S.H."/>
            <person name="Chun B.H."/>
            <person name="Kim D.W."/>
            <person name="Jeon C.O."/>
        </authorList>
    </citation>
    <scope>NUCLEOTIDE SEQUENCE [LARGE SCALE GENOMIC DNA]</scope>
    <source>
        <strain evidence="4 5">JCM 31718</strain>
    </source>
</reference>
<dbReference type="PANTHER" id="PTHR11364:SF27">
    <property type="entry name" value="SULFURTRANSFERASE"/>
    <property type="match status" value="1"/>
</dbReference>
<dbReference type="RefSeq" id="WP_135994434.1">
    <property type="nucleotide sequence ID" value="NZ_CP071057.1"/>
</dbReference>
<organism evidence="4 5">
    <name type="scientific">Marinicauda algicola</name>
    <dbReference type="NCBI Taxonomy" id="2029849"/>
    <lineage>
        <taxon>Bacteria</taxon>
        <taxon>Pseudomonadati</taxon>
        <taxon>Pseudomonadota</taxon>
        <taxon>Alphaproteobacteria</taxon>
        <taxon>Maricaulales</taxon>
        <taxon>Maricaulaceae</taxon>
        <taxon>Marinicauda</taxon>
    </lineage>
</organism>
<dbReference type="InterPro" id="IPR036873">
    <property type="entry name" value="Rhodanese-like_dom_sf"/>
</dbReference>